<organism evidence="12 13">
    <name type="scientific">Pachysolen tannophilus NRRL Y-2460</name>
    <dbReference type="NCBI Taxonomy" id="669874"/>
    <lineage>
        <taxon>Eukaryota</taxon>
        <taxon>Fungi</taxon>
        <taxon>Dikarya</taxon>
        <taxon>Ascomycota</taxon>
        <taxon>Saccharomycotina</taxon>
        <taxon>Pichiomycetes</taxon>
        <taxon>Pachysolenaceae</taxon>
        <taxon>Pachysolen</taxon>
    </lineage>
</organism>
<dbReference type="PANTHER" id="PTHR15459:SF3">
    <property type="entry name" value="POLYAMINE-MODULATED FACTOR 1"/>
    <property type="match status" value="1"/>
</dbReference>
<keyword evidence="13" id="KW-1185">Reference proteome</keyword>
<dbReference type="Proteomes" id="UP000094236">
    <property type="component" value="Unassembled WGS sequence"/>
</dbReference>
<keyword evidence="6" id="KW-0995">Kinetochore</keyword>
<evidence type="ECO:0000256" key="4">
    <source>
        <dbReference type="ARBA" id="ARBA00022618"/>
    </source>
</evidence>
<evidence type="ECO:0000256" key="5">
    <source>
        <dbReference type="ARBA" id="ARBA00022776"/>
    </source>
</evidence>
<dbReference type="GO" id="GO:0005634">
    <property type="term" value="C:nucleus"/>
    <property type="evidence" value="ECO:0007669"/>
    <property type="project" value="UniProtKB-SubCell"/>
</dbReference>
<dbReference type="GO" id="GO:0000444">
    <property type="term" value="C:MIS12/MIND type complex"/>
    <property type="evidence" value="ECO:0007669"/>
    <property type="project" value="InterPro"/>
</dbReference>
<dbReference type="InterPro" id="IPR007128">
    <property type="entry name" value="PMF1/Nnf1"/>
</dbReference>
<gene>
    <name evidence="12" type="ORF">PACTADRAFT_50325</name>
</gene>
<evidence type="ECO:0000256" key="10">
    <source>
        <dbReference type="SAM" id="Coils"/>
    </source>
</evidence>
<name>A0A1E4TV69_PACTA</name>
<dbReference type="GO" id="GO:0007059">
    <property type="term" value="P:chromosome segregation"/>
    <property type="evidence" value="ECO:0007669"/>
    <property type="project" value="TreeGrafter"/>
</dbReference>
<evidence type="ECO:0000256" key="2">
    <source>
        <dbReference type="ARBA" id="ARBA00004629"/>
    </source>
</evidence>
<evidence type="ECO:0000256" key="8">
    <source>
        <dbReference type="ARBA" id="ARBA00023306"/>
    </source>
</evidence>
<feature type="compositionally biased region" description="Low complexity" evidence="11">
    <location>
        <begin position="21"/>
        <end position="37"/>
    </location>
</feature>
<accession>A0A1E4TV69</accession>
<dbReference type="OrthoDB" id="18453at2759"/>
<dbReference type="PANTHER" id="PTHR15459">
    <property type="entry name" value="POLYAMINE-MODULATED FACTOR 1"/>
    <property type="match status" value="1"/>
</dbReference>
<keyword evidence="8" id="KW-0131">Cell cycle</keyword>
<keyword evidence="5" id="KW-0498">Mitosis</keyword>
<evidence type="ECO:0000313" key="13">
    <source>
        <dbReference type="Proteomes" id="UP000094236"/>
    </source>
</evidence>
<evidence type="ECO:0000256" key="1">
    <source>
        <dbReference type="ARBA" id="ARBA00004123"/>
    </source>
</evidence>
<evidence type="ECO:0000256" key="7">
    <source>
        <dbReference type="ARBA" id="ARBA00023242"/>
    </source>
</evidence>
<protein>
    <submittedName>
        <fullName evidence="12">Uncharacterized protein</fullName>
    </submittedName>
</protein>
<dbReference type="STRING" id="669874.A0A1E4TV69"/>
<evidence type="ECO:0000256" key="6">
    <source>
        <dbReference type="ARBA" id="ARBA00022838"/>
    </source>
</evidence>
<keyword evidence="10" id="KW-0175">Coiled coil</keyword>
<keyword evidence="9" id="KW-0137">Centromere</keyword>
<proteinExistence type="predicted"/>
<evidence type="ECO:0000256" key="3">
    <source>
        <dbReference type="ARBA" id="ARBA00022454"/>
    </source>
</evidence>
<keyword evidence="3" id="KW-0158">Chromosome</keyword>
<comment type="subcellular location">
    <subcellularLocation>
        <location evidence="2">Chromosome</location>
        <location evidence="2">Centromere</location>
        <location evidence="2">Kinetochore</location>
    </subcellularLocation>
    <subcellularLocation>
        <location evidence="1">Nucleus</location>
    </subcellularLocation>
</comment>
<feature type="region of interest" description="Disordered" evidence="11">
    <location>
        <begin position="1"/>
        <end position="37"/>
    </location>
</feature>
<dbReference type="AlphaFoldDB" id="A0A1E4TV69"/>
<feature type="coiled-coil region" evidence="10">
    <location>
        <begin position="167"/>
        <end position="201"/>
    </location>
</feature>
<reference evidence="13" key="1">
    <citation type="submission" date="2016-05" db="EMBL/GenBank/DDBJ databases">
        <title>Comparative genomics of biotechnologically important yeasts.</title>
        <authorList>
            <consortium name="DOE Joint Genome Institute"/>
            <person name="Riley R."/>
            <person name="Haridas S."/>
            <person name="Wolfe K.H."/>
            <person name="Lopes M.R."/>
            <person name="Hittinger C.T."/>
            <person name="Goker M."/>
            <person name="Salamov A."/>
            <person name="Wisecaver J."/>
            <person name="Long T.M."/>
            <person name="Aerts A.L."/>
            <person name="Barry K."/>
            <person name="Choi C."/>
            <person name="Clum A."/>
            <person name="Coughlan A.Y."/>
            <person name="Deshpande S."/>
            <person name="Douglass A.P."/>
            <person name="Hanson S.J."/>
            <person name="Klenk H.-P."/>
            <person name="Labutti K."/>
            <person name="Lapidus A."/>
            <person name="Lindquist E."/>
            <person name="Lipzen A."/>
            <person name="Meier-Kolthoff J.P."/>
            <person name="Ohm R.A."/>
            <person name="Otillar R.P."/>
            <person name="Pangilinan J."/>
            <person name="Peng Y."/>
            <person name="Rokas A."/>
            <person name="Rosa C.A."/>
            <person name="Scheuner C."/>
            <person name="Sibirny A.A."/>
            <person name="Slot J.C."/>
            <person name="Stielow J.B."/>
            <person name="Sun H."/>
            <person name="Kurtzman C.P."/>
            <person name="Blackwell M."/>
            <person name="Grigoriev I.V."/>
            <person name="Jeffries T.W."/>
        </authorList>
    </citation>
    <scope>NUCLEOTIDE SEQUENCE [LARGE SCALE GENOMIC DNA]</scope>
    <source>
        <strain evidence="13">NRRL Y-2460</strain>
    </source>
</reference>
<dbReference type="GO" id="GO:0051301">
    <property type="term" value="P:cell division"/>
    <property type="evidence" value="ECO:0007669"/>
    <property type="project" value="UniProtKB-KW"/>
</dbReference>
<evidence type="ECO:0000313" key="12">
    <source>
        <dbReference type="EMBL" id="ODV95627.1"/>
    </source>
</evidence>
<keyword evidence="7" id="KW-0539">Nucleus</keyword>
<keyword evidence="4" id="KW-0132">Cell division</keyword>
<dbReference type="Pfam" id="PF03980">
    <property type="entry name" value="Nnf1"/>
    <property type="match status" value="1"/>
</dbReference>
<evidence type="ECO:0000256" key="9">
    <source>
        <dbReference type="ARBA" id="ARBA00023328"/>
    </source>
</evidence>
<dbReference type="EMBL" id="KV454014">
    <property type="protein sequence ID" value="ODV95627.1"/>
    <property type="molecule type" value="Genomic_DNA"/>
</dbReference>
<evidence type="ECO:0000256" key="11">
    <source>
        <dbReference type="SAM" id="MobiDB-lite"/>
    </source>
</evidence>
<sequence length="243" mass="28548">MPLKRVRKQKVDTQQQESVGSAELAELAEAPEASEASKLPELIESVELPPFQKIRFSKFEEVVLKALDESLKTLSLEKLKTCYPNIAKTTNGIKYLEAAQVQIQEYWSKNSIEEFQAIYKERNLKFKLDELDELIYEAQKRKLLNKQDLKIFYDKLSPNEIINSQIIDLKNLKIKDYQLQLQALKNENNLKFKELEKIIQESNDYITDIEKLDHDFLNLGQDDKEYQQVYNNLKEMINQVDQI</sequence>